<evidence type="ECO:0000313" key="2">
    <source>
        <dbReference type="Proteomes" id="UP001551176"/>
    </source>
</evidence>
<proteinExistence type="predicted"/>
<accession>A0ABV3BF78</accession>
<dbReference type="RefSeq" id="WP_359344059.1">
    <property type="nucleotide sequence ID" value="NZ_JBEYXV010000001.1"/>
</dbReference>
<comment type="caution">
    <text evidence="1">The sequence shown here is derived from an EMBL/GenBank/DDBJ whole genome shotgun (WGS) entry which is preliminary data.</text>
</comment>
<name>A0ABV3BF78_9ACTN</name>
<keyword evidence="2" id="KW-1185">Reference proteome</keyword>
<dbReference type="EMBL" id="JBEYXV010000001">
    <property type="protein sequence ID" value="MEU6819597.1"/>
    <property type="molecule type" value="Genomic_DNA"/>
</dbReference>
<organism evidence="1 2">
    <name type="scientific">Streptomyces atriruber</name>
    <dbReference type="NCBI Taxonomy" id="545121"/>
    <lineage>
        <taxon>Bacteria</taxon>
        <taxon>Bacillati</taxon>
        <taxon>Actinomycetota</taxon>
        <taxon>Actinomycetes</taxon>
        <taxon>Kitasatosporales</taxon>
        <taxon>Streptomycetaceae</taxon>
        <taxon>Streptomyces</taxon>
    </lineage>
</organism>
<protein>
    <submittedName>
        <fullName evidence="1">Uncharacterized protein</fullName>
    </submittedName>
</protein>
<dbReference type="Proteomes" id="UP001551176">
    <property type="component" value="Unassembled WGS sequence"/>
</dbReference>
<sequence>MTRPSGLSDALHTARNLTVFVPADLLHGTGRTTVAVGAHQHAESVHLHGENQIWLPIRVRARP</sequence>
<evidence type="ECO:0000313" key="1">
    <source>
        <dbReference type="EMBL" id="MEU6819597.1"/>
    </source>
</evidence>
<gene>
    <name evidence="1" type="ORF">ABZ921_03135</name>
</gene>
<reference evidence="1 2" key="1">
    <citation type="submission" date="2024-06" db="EMBL/GenBank/DDBJ databases">
        <title>The Natural Products Discovery Center: Release of the First 8490 Sequenced Strains for Exploring Actinobacteria Biosynthetic Diversity.</title>
        <authorList>
            <person name="Kalkreuter E."/>
            <person name="Kautsar S.A."/>
            <person name="Yang D."/>
            <person name="Bader C.D."/>
            <person name="Teijaro C.N."/>
            <person name="Fluegel L."/>
            <person name="Davis C.M."/>
            <person name="Simpson J.R."/>
            <person name="Lauterbach L."/>
            <person name="Steele A.D."/>
            <person name="Gui C."/>
            <person name="Meng S."/>
            <person name="Li G."/>
            <person name="Viehrig K."/>
            <person name="Ye F."/>
            <person name="Su P."/>
            <person name="Kiefer A.F."/>
            <person name="Nichols A."/>
            <person name="Cepeda A.J."/>
            <person name="Yan W."/>
            <person name="Fan B."/>
            <person name="Jiang Y."/>
            <person name="Adhikari A."/>
            <person name="Zheng C.-J."/>
            <person name="Schuster L."/>
            <person name="Cowan T.M."/>
            <person name="Smanski M.J."/>
            <person name="Chevrette M.G."/>
            <person name="De Carvalho L.P.S."/>
            <person name="Shen B."/>
        </authorList>
    </citation>
    <scope>NUCLEOTIDE SEQUENCE [LARGE SCALE GENOMIC DNA]</scope>
    <source>
        <strain evidence="1 2">NPDC046838</strain>
    </source>
</reference>